<keyword evidence="1" id="KW-0812">Transmembrane</keyword>
<sequence length="295" mass="31128">MRRLSTSTSCRDGQRGRIHPGAEEDDVATLVLHSLPRIRAVGARSGFLLALLFPRRGAARHLGRFCNAVPGCSTFFVVCGDPASECAAIKAGGCGSSCCQRDLLLLRIVLLFVLVLHRAGARLMFFFIVCEGALDGAVALCGIEDCRRFLVAGLVVFAWPRPFDATVAVVAANSTASPTVLLEVMAAALSGKLRYLPSADPRFCRRGCWRIKSCGAVPSILAGGRLYPALAAVLVRLRLFLGSGVVRLSLSFQSSSSPLVGTLGGLAGLAAEGPREAGIEVDSVVKNLCKQLGCR</sequence>
<evidence type="ECO:0000313" key="2">
    <source>
        <dbReference type="EMBL" id="PNR42020.1"/>
    </source>
</evidence>
<reference evidence="2 4" key="2">
    <citation type="journal article" date="2018" name="Plant J.">
        <title>The Physcomitrella patens chromosome-scale assembly reveals moss genome structure and evolution.</title>
        <authorList>
            <person name="Lang D."/>
            <person name="Ullrich K.K."/>
            <person name="Murat F."/>
            <person name="Fuchs J."/>
            <person name="Jenkins J."/>
            <person name="Haas F.B."/>
            <person name="Piednoel M."/>
            <person name="Gundlach H."/>
            <person name="Van Bel M."/>
            <person name="Meyberg R."/>
            <person name="Vives C."/>
            <person name="Morata J."/>
            <person name="Symeonidi A."/>
            <person name="Hiss M."/>
            <person name="Muchero W."/>
            <person name="Kamisugi Y."/>
            <person name="Saleh O."/>
            <person name="Blanc G."/>
            <person name="Decker E.L."/>
            <person name="van Gessel N."/>
            <person name="Grimwood J."/>
            <person name="Hayes R.D."/>
            <person name="Graham S.W."/>
            <person name="Gunter L.E."/>
            <person name="McDaniel S.F."/>
            <person name="Hoernstein S.N.W."/>
            <person name="Larsson A."/>
            <person name="Li F.W."/>
            <person name="Perroud P.F."/>
            <person name="Phillips J."/>
            <person name="Ranjan P."/>
            <person name="Rokshar D.S."/>
            <person name="Rothfels C.J."/>
            <person name="Schneider L."/>
            <person name="Shu S."/>
            <person name="Stevenson D.W."/>
            <person name="Thummler F."/>
            <person name="Tillich M."/>
            <person name="Villarreal Aguilar J.C."/>
            <person name="Widiez T."/>
            <person name="Wong G.K."/>
            <person name="Wymore A."/>
            <person name="Zhang Y."/>
            <person name="Zimmer A.D."/>
            <person name="Quatrano R.S."/>
            <person name="Mayer K.F.X."/>
            <person name="Goodstein D."/>
            <person name="Casacuberta J.M."/>
            <person name="Vandepoele K."/>
            <person name="Reski R."/>
            <person name="Cuming A.C."/>
            <person name="Tuskan G.A."/>
            <person name="Maumus F."/>
            <person name="Salse J."/>
            <person name="Schmutz J."/>
            <person name="Rensing S.A."/>
        </authorList>
    </citation>
    <scope>NUCLEOTIDE SEQUENCE [LARGE SCALE GENOMIC DNA]</scope>
    <source>
        <strain evidence="3 4">cv. Gransden 2004</strain>
    </source>
</reference>
<feature type="transmembrane region" description="Helical" evidence="1">
    <location>
        <begin position="104"/>
        <end position="129"/>
    </location>
</feature>
<gene>
    <name evidence="2" type="ORF">PHYPA_016849</name>
</gene>
<protein>
    <submittedName>
        <fullName evidence="2 3">Uncharacterized protein</fullName>
    </submittedName>
</protein>
<dbReference type="Proteomes" id="UP000006727">
    <property type="component" value="Chromosome 13"/>
</dbReference>
<evidence type="ECO:0000313" key="3">
    <source>
        <dbReference type="EnsemblPlants" id="Pp3c13_1721V3.1"/>
    </source>
</evidence>
<proteinExistence type="predicted"/>
<dbReference type="Gramene" id="Pp3c13_1721V3.1">
    <property type="protein sequence ID" value="Pp3c13_1721V3.1"/>
    <property type="gene ID" value="Pp3c13_1721"/>
</dbReference>
<reference evidence="2 4" key="1">
    <citation type="journal article" date="2008" name="Science">
        <title>The Physcomitrella genome reveals evolutionary insights into the conquest of land by plants.</title>
        <authorList>
            <person name="Rensing S."/>
            <person name="Lang D."/>
            <person name="Zimmer A."/>
            <person name="Terry A."/>
            <person name="Salamov A."/>
            <person name="Shapiro H."/>
            <person name="Nishiyama T."/>
            <person name="Perroud P.-F."/>
            <person name="Lindquist E."/>
            <person name="Kamisugi Y."/>
            <person name="Tanahashi T."/>
            <person name="Sakakibara K."/>
            <person name="Fujita T."/>
            <person name="Oishi K."/>
            <person name="Shin-I T."/>
            <person name="Kuroki Y."/>
            <person name="Toyoda A."/>
            <person name="Suzuki Y."/>
            <person name="Hashimoto A."/>
            <person name="Yamaguchi K."/>
            <person name="Sugano A."/>
            <person name="Kohara Y."/>
            <person name="Fujiyama A."/>
            <person name="Anterola A."/>
            <person name="Aoki S."/>
            <person name="Ashton N."/>
            <person name="Barbazuk W.B."/>
            <person name="Barker E."/>
            <person name="Bennetzen J."/>
            <person name="Bezanilla M."/>
            <person name="Blankenship R."/>
            <person name="Cho S.H."/>
            <person name="Dutcher S."/>
            <person name="Estelle M."/>
            <person name="Fawcett J.A."/>
            <person name="Gundlach H."/>
            <person name="Hanada K."/>
            <person name="Heyl A."/>
            <person name="Hicks K.A."/>
            <person name="Hugh J."/>
            <person name="Lohr M."/>
            <person name="Mayer K."/>
            <person name="Melkozernov A."/>
            <person name="Murata T."/>
            <person name="Nelson D."/>
            <person name="Pils B."/>
            <person name="Prigge M."/>
            <person name="Reiss B."/>
            <person name="Renner T."/>
            <person name="Rombauts S."/>
            <person name="Rushton P."/>
            <person name="Sanderfoot A."/>
            <person name="Schween G."/>
            <person name="Shiu S.-H."/>
            <person name="Stueber K."/>
            <person name="Theodoulou F.L."/>
            <person name="Tu H."/>
            <person name="Van de Peer Y."/>
            <person name="Verrier P.J."/>
            <person name="Waters E."/>
            <person name="Wood A."/>
            <person name="Yang L."/>
            <person name="Cove D."/>
            <person name="Cuming A."/>
            <person name="Hasebe M."/>
            <person name="Lucas S."/>
            <person name="Mishler D.B."/>
            <person name="Reski R."/>
            <person name="Grigoriev I."/>
            <person name="Quatrano R.S."/>
            <person name="Boore J.L."/>
        </authorList>
    </citation>
    <scope>NUCLEOTIDE SEQUENCE [LARGE SCALE GENOMIC DNA]</scope>
    <source>
        <strain evidence="3 4">cv. Gransden 2004</strain>
    </source>
</reference>
<reference evidence="3" key="3">
    <citation type="submission" date="2020-12" db="UniProtKB">
        <authorList>
            <consortium name="EnsemblPlants"/>
        </authorList>
    </citation>
    <scope>IDENTIFICATION</scope>
</reference>
<name>A0A2K1JKB7_PHYPA</name>
<dbReference type="InParanoid" id="A0A2K1JKB7"/>
<evidence type="ECO:0000313" key="4">
    <source>
        <dbReference type="Proteomes" id="UP000006727"/>
    </source>
</evidence>
<keyword evidence="4" id="KW-1185">Reference proteome</keyword>
<organism evidence="2">
    <name type="scientific">Physcomitrium patens</name>
    <name type="common">Spreading-leaved earth moss</name>
    <name type="synonym">Physcomitrella patens</name>
    <dbReference type="NCBI Taxonomy" id="3218"/>
    <lineage>
        <taxon>Eukaryota</taxon>
        <taxon>Viridiplantae</taxon>
        <taxon>Streptophyta</taxon>
        <taxon>Embryophyta</taxon>
        <taxon>Bryophyta</taxon>
        <taxon>Bryophytina</taxon>
        <taxon>Bryopsida</taxon>
        <taxon>Funariidae</taxon>
        <taxon>Funariales</taxon>
        <taxon>Funariaceae</taxon>
        <taxon>Physcomitrium</taxon>
    </lineage>
</organism>
<keyword evidence="1" id="KW-0472">Membrane</keyword>
<dbReference type="EnsemblPlants" id="Pp3c13_1721V3.1">
    <property type="protein sequence ID" value="Pp3c13_1721V3.1"/>
    <property type="gene ID" value="Pp3c13_1721"/>
</dbReference>
<dbReference type="EMBL" id="ABEU02000013">
    <property type="protein sequence ID" value="PNR42020.1"/>
    <property type="molecule type" value="Genomic_DNA"/>
</dbReference>
<accession>A0A2K1JKB7</accession>
<keyword evidence="1" id="KW-1133">Transmembrane helix</keyword>
<evidence type="ECO:0000256" key="1">
    <source>
        <dbReference type="SAM" id="Phobius"/>
    </source>
</evidence>
<dbReference type="AlphaFoldDB" id="A0A2K1JKB7"/>